<dbReference type="EMBL" id="MHQV01000042">
    <property type="protein sequence ID" value="OHA10072.1"/>
    <property type="molecule type" value="Genomic_DNA"/>
</dbReference>
<feature type="region of interest" description="Disordered" evidence="1">
    <location>
        <begin position="147"/>
        <end position="195"/>
    </location>
</feature>
<sequence length="1039" mass="105335">MSTVPRPHWKVPPPPKPWWQRLVLGFFEALSMFGGGQALGISQLPQIIRPLYYRMRMNDVATAATLPAKTEAASDATSSAIPESQSYTVIAGDSLWKIAKDSYGNGQRWIDIWRLNRAKIAEADLIFPGQTLAIPGVELHRESGARPGVSLKDITPKTQATKDTKAPQTLTTAEETDAGKSAGTVTQAAPTGAVSKDTQALKNNIQPKIDALAKSLDQLKISVDQYAKAEKAKKVSADDLKHIASYAAEAKKLTTAVASASSKTAAIDAVANLLDVARDTTATVNQMVQVGQSATTASSYPGGVYQTSTGAPMTLTPSTPAPSIPTPQTTTQGPTVTPAGTQLETLPPGYAWKLYPNDPTAQPDVAYPTGSAPYSIPAGYQVTHQYQTTPTQDIVGPMGDSWIFNTETGALNPNRTASVSSATVAAPVAVVTPAAVVVAPLVVATVQAAVLSQTVGERVATAGISTTITSDAIATTAATTDATTATASTAATTINAAAAIGGVASAVGSSVLGNSGNVATVVAGSPSTTTGGITAIAFNGPSGPITIDQSTQVITSIGSPTGTGGVIDVVTITPLDIAGTARSYARLAQGLVDANTDVPGVAALAQDVNRAAEAAATAAKSGDMLGTTLATGEAQLALGKVREALSIPSDLSVAPTETIEVTVNNSPDSLSSLASQYPNISMGLGVIGLGIGAYNLSQDNVSGIPSIVSGAGALVSGIGATIGSAAVGGLSGAGAAALAGGGAAGATAATGGVAAGMAAAGAGLSVVGGVAALGPVFHSLFGRGGIFSTAKNLPTAQFYSFAAGRQGIANLGNAIGGASSLDALTNVLNTSFAPHGEVQMGSVMDKFGWAGDWDDPASPKWLQALADLRDPTKVLSGLPWVDEFVRGLWVQGPGQTGDVPFNPKLTVELQTKITNALPDHPSYASLKQDLGTGGTRDQLISLLRAASPGVEVRSLLDQILPLVAQRDVSPGAPIGYGGYTQKWLNGLVSTPPDQDRHILIITNPGTANWQATIGPDPAIQAERDYQANIKASYGEPSSP</sequence>
<dbReference type="PANTHER" id="PTHR34700">
    <property type="entry name" value="POTASSIUM BINDING PROTEIN KBP"/>
    <property type="match status" value="1"/>
</dbReference>
<dbReference type="STRING" id="1802283.A3H71_01475"/>
<gene>
    <name evidence="3" type="ORF">A3H71_01475</name>
</gene>
<name>A0A1G2LGX9_9BACT</name>
<dbReference type="InterPro" id="IPR036779">
    <property type="entry name" value="LysM_dom_sf"/>
</dbReference>
<dbReference type="Gene3D" id="3.10.350.10">
    <property type="entry name" value="LysM domain"/>
    <property type="match status" value="1"/>
</dbReference>
<dbReference type="InterPro" id="IPR052196">
    <property type="entry name" value="Bact_Kbp"/>
</dbReference>
<dbReference type="PANTHER" id="PTHR34700:SF4">
    <property type="entry name" value="PHAGE-LIKE ELEMENT PBSX PROTEIN XKDP"/>
    <property type="match status" value="1"/>
</dbReference>
<dbReference type="AlphaFoldDB" id="A0A1G2LGX9"/>
<dbReference type="SUPFAM" id="SSF54106">
    <property type="entry name" value="LysM domain"/>
    <property type="match status" value="1"/>
</dbReference>
<evidence type="ECO:0000256" key="1">
    <source>
        <dbReference type="SAM" id="MobiDB-lite"/>
    </source>
</evidence>
<feature type="domain" description="LysM" evidence="2">
    <location>
        <begin position="85"/>
        <end position="134"/>
    </location>
</feature>
<evidence type="ECO:0000313" key="3">
    <source>
        <dbReference type="EMBL" id="OHA10072.1"/>
    </source>
</evidence>
<comment type="caution">
    <text evidence="3">The sequence shown here is derived from an EMBL/GenBank/DDBJ whole genome shotgun (WGS) entry which is preliminary data.</text>
</comment>
<dbReference type="SMART" id="SM00257">
    <property type="entry name" value="LysM"/>
    <property type="match status" value="1"/>
</dbReference>
<accession>A0A1G2LGX9</accession>
<dbReference type="Proteomes" id="UP000179052">
    <property type="component" value="Unassembled WGS sequence"/>
</dbReference>
<dbReference type="CDD" id="cd00118">
    <property type="entry name" value="LysM"/>
    <property type="match status" value="1"/>
</dbReference>
<reference evidence="3 4" key="1">
    <citation type="journal article" date="2016" name="Nat. Commun.">
        <title>Thousands of microbial genomes shed light on interconnected biogeochemical processes in an aquifer system.</title>
        <authorList>
            <person name="Anantharaman K."/>
            <person name="Brown C.T."/>
            <person name="Hug L.A."/>
            <person name="Sharon I."/>
            <person name="Castelle C.J."/>
            <person name="Probst A.J."/>
            <person name="Thomas B.C."/>
            <person name="Singh A."/>
            <person name="Wilkins M.J."/>
            <person name="Karaoz U."/>
            <person name="Brodie E.L."/>
            <person name="Williams K.H."/>
            <person name="Hubbard S.S."/>
            <person name="Banfield J.F."/>
        </authorList>
    </citation>
    <scope>NUCLEOTIDE SEQUENCE [LARGE SCALE GENOMIC DNA]</scope>
</reference>
<evidence type="ECO:0000259" key="2">
    <source>
        <dbReference type="PROSITE" id="PS51782"/>
    </source>
</evidence>
<organism evidence="3 4">
    <name type="scientific">Candidatus Sungbacteria bacterium RIFCSPLOWO2_02_FULL_48_13b</name>
    <dbReference type="NCBI Taxonomy" id="1802283"/>
    <lineage>
        <taxon>Bacteria</taxon>
        <taxon>Candidatus Sungiibacteriota</taxon>
    </lineage>
</organism>
<proteinExistence type="predicted"/>
<dbReference type="Pfam" id="PF01476">
    <property type="entry name" value="LysM"/>
    <property type="match status" value="1"/>
</dbReference>
<dbReference type="InterPro" id="IPR018392">
    <property type="entry name" value="LysM"/>
</dbReference>
<dbReference type="PROSITE" id="PS51782">
    <property type="entry name" value="LYSM"/>
    <property type="match status" value="1"/>
</dbReference>
<evidence type="ECO:0000313" key="4">
    <source>
        <dbReference type="Proteomes" id="UP000179052"/>
    </source>
</evidence>
<protein>
    <recommendedName>
        <fullName evidence="2">LysM domain-containing protein</fullName>
    </recommendedName>
</protein>